<feature type="transmembrane region" description="Helical" evidence="1">
    <location>
        <begin position="55"/>
        <end position="74"/>
    </location>
</feature>
<dbReference type="Pfam" id="PF06691">
    <property type="entry name" value="DUF1189"/>
    <property type="match status" value="1"/>
</dbReference>
<name>A0A0S7BKB9_9CHLR</name>
<dbReference type="InterPro" id="IPR009574">
    <property type="entry name" value="DUF1189"/>
</dbReference>
<dbReference type="AlphaFoldDB" id="A0A0S7BKB9"/>
<dbReference type="RefSeq" id="WP_075073531.1">
    <property type="nucleotide sequence ID" value="NZ_DF967972.1"/>
</dbReference>
<dbReference type="STRING" id="360412.LARV_02023"/>
<evidence type="ECO:0008006" key="4">
    <source>
        <dbReference type="Google" id="ProtNLM"/>
    </source>
</evidence>
<sequence length="358" mass="39358">MQNDFLNPNPPVQPPAQRSEGCLGEVTWLGMGLTLPMVNLNFYRKAAARKLSSALIVFFVFALILTLLTTVVISRGLKAADQAMQEAYAKGDFPTITIQDGQATVDAPQPFYILDQADMLVVLDTTGTITEIDPDRYSQGIFLTRESIEILQDDGRSQSLKLSDLQEVMGQNPLVLDQASVKTYWQTFSGVFTLLSFFALALWHMLVRLGYLALLALLFWPLVRQIRPAVGYQTVFGIGAYVLIPAMILNHLITRSGVTFCGLQTLILAPLWALVLWWALRDPAGKVAETALRPWEMLIPLPLFALIIVDRMVNIPNGDIYLWGAAALTLLAAAAITRLLPASKTHGAGTPPTIEPLP</sequence>
<dbReference type="EMBL" id="DF967972">
    <property type="protein sequence ID" value="GAP14257.1"/>
    <property type="molecule type" value="Genomic_DNA"/>
</dbReference>
<feature type="transmembrane region" description="Helical" evidence="1">
    <location>
        <begin position="209"/>
        <end position="226"/>
    </location>
</feature>
<evidence type="ECO:0000313" key="3">
    <source>
        <dbReference type="Proteomes" id="UP000055060"/>
    </source>
</evidence>
<protein>
    <recommendedName>
        <fullName evidence="4">DUF1189 domain-containing protein</fullName>
    </recommendedName>
</protein>
<reference evidence="2" key="1">
    <citation type="submission" date="2015-07" db="EMBL/GenBank/DDBJ databases">
        <title>Draft Genome Sequences of Anaerolinea thermolimosa IMO-1, Bellilinea caldifistulae GOMI-1, Leptolinea tardivitalis YMTK-2, Levilinea saccharolytica KIBI-1,Longilinea arvoryzae KOME-1, Previously Described as Members of the Anaerolineaceae (Chloroflexi).</title>
        <authorList>
            <person name="Sekiguchi Y."/>
            <person name="Ohashi A."/>
            <person name="Matsuura N."/>
            <person name="Tourlousse M.D."/>
        </authorList>
    </citation>
    <scope>NUCLEOTIDE SEQUENCE [LARGE SCALE GENOMIC DNA]</scope>
    <source>
        <strain evidence="2">KOME-1</strain>
    </source>
</reference>
<feature type="transmembrane region" description="Helical" evidence="1">
    <location>
        <begin position="321"/>
        <end position="340"/>
    </location>
</feature>
<keyword evidence="3" id="KW-1185">Reference proteome</keyword>
<evidence type="ECO:0000313" key="2">
    <source>
        <dbReference type="EMBL" id="GAP14257.1"/>
    </source>
</evidence>
<keyword evidence="1" id="KW-0472">Membrane</keyword>
<feature type="transmembrane region" description="Helical" evidence="1">
    <location>
        <begin position="232"/>
        <end position="253"/>
    </location>
</feature>
<keyword evidence="1" id="KW-0812">Transmembrane</keyword>
<evidence type="ECO:0000256" key="1">
    <source>
        <dbReference type="SAM" id="Phobius"/>
    </source>
</evidence>
<gene>
    <name evidence="2" type="ORF">LARV_02023</name>
</gene>
<proteinExistence type="predicted"/>
<keyword evidence="1" id="KW-1133">Transmembrane helix</keyword>
<organism evidence="2">
    <name type="scientific">Longilinea arvoryzae</name>
    <dbReference type="NCBI Taxonomy" id="360412"/>
    <lineage>
        <taxon>Bacteria</taxon>
        <taxon>Bacillati</taxon>
        <taxon>Chloroflexota</taxon>
        <taxon>Anaerolineae</taxon>
        <taxon>Anaerolineales</taxon>
        <taxon>Anaerolineaceae</taxon>
        <taxon>Longilinea</taxon>
    </lineage>
</organism>
<dbReference type="Proteomes" id="UP000055060">
    <property type="component" value="Unassembled WGS sequence"/>
</dbReference>
<feature type="transmembrane region" description="Helical" evidence="1">
    <location>
        <begin position="260"/>
        <end position="280"/>
    </location>
</feature>
<accession>A0A0S7BKB9</accession>